<evidence type="ECO:0000259" key="1">
    <source>
        <dbReference type="PROSITE" id="PS50181"/>
    </source>
</evidence>
<dbReference type="InterPro" id="IPR001810">
    <property type="entry name" value="F-box_dom"/>
</dbReference>
<dbReference type="VEuPathDB" id="FungiDB:SeMB42_g01656"/>
<dbReference type="OrthoDB" id="2156010at2759"/>
<sequence>MNTPTGAPTEDPRIINALPNELLLSVFKYALHRPLHLARLNQVCRRWQSIVDADDLWRIANHQAGVGPVQGPTQSQKSHFLHHAQTYRHVLDEYPIIRQSVTRLKSAYQTHIPSEWLAVQPMDLESYNRGPDILQVFRERTSASGVFKAAVESYDRESSPVRQVMLFYHLADYLPPGDVFGSRFTYSDAELISLLRPPFAAPFPHQMGAFVFTAREDHPEAVYLPLTFARGGRAKALHVLVDLGASRNGKYHGNVVESLIECGRFDVPFVVKAPSFALFLKDHVRQLEDGTLSVALYPAGLPPRINLFPTSGPGTSTAITDGIKVTASSLFAVDQSRPPSQHVYAYEISIEYLPVCTIASATLRTRHWVIEYEDGNAEEVSGPGVVGFFPTLSSTTAKFAYSSYCAATRGHCGDLVLPKCMSD</sequence>
<evidence type="ECO:0000259" key="2">
    <source>
        <dbReference type="PROSITE" id="PS51087"/>
    </source>
</evidence>
<dbReference type="EMBL" id="QEAN01000044">
    <property type="protein sequence ID" value="TPX52067.1"/>
    <property type="molecule type" value="Genomic_DNA"/>
</dbReference>
<evidence type="ECO:0000313" key="5">
    <source>
        <dbReference type="Proteomes" id="UP000317494"/>
    </source>
</evidence>
<dbReference type="Gene3D" id="2.60.40.1470">
    <property type="entry name" value="ApaG domain"/>
    <property type="match status" value="1"/>
</dbReference>
<keyword evidence="5" id="KW-1185">Reference proteome</keyword>
<dbReference type="Proteomes" id="UP000320475">
    <property type="component" value="Unassembled WGS sequence"/>
</dbReference>
<evidence type="ECO:0008006" key="7">
    <source>
        <dbReference type="Google" id="ProtNLM"/>
    </source>
</evidence>
<reference evidence="5 6" key="1">
    <citation type="journal article" date="2019" name="Sci. Rep.">
        <title>Comparative genomics of chytrid fungi reveal insights into the obligate biotrophic and pathogenic lifestyle of Synchytrium endobioticum.</title>
        <authorList>
            <person name="van de Vossenberg B.T.L.H."/>
            <person name="Warris S."/>
            <person name="Nguyen H.D.T."/>
            <person name="van Gent-Pelzer M.P.E."/>
            <person name="Joly D.L."/>
            <person name="van de Geest H.C."/>
            <person name="Bonants P.J.M."/>
            <person name="Smith D.S."/>
            <person name="Levesque C.A."/>
            <person name="van der Lee T.A.J."/>
        </authorList>
    </citation>
    <scope>NUCLEOTIDE SEQUENCE [LARGE SCALE GENOMIC DNA]</scope>
    <source>
        <strain evidence="3 6">LEV6574</strain>
        <strain evidence="4 5">MB42</strain>
    </source>
</reference>
<name>A0A507CTU2_9FUNG</name>
<protein>
    <recommendedName>
        <fullName evidence="7">F-box domain-containing protein</fullName>
    </recommendedName>
</protein>
<evidence type="ECO:0000313" key="4">
    <source>
        <dbReference type="EMBL" id="TPX52067.1"/>
    </source>
</evidence>
<dbReference type="SUPFAM" id="SSF81383">
    <property type="entry name" value="F-box domain"/>
    <property type="match status" value="1"/>
</dbReference>
<comment type="caution">
    <text evidence="3">The sequence shown here is derived from an EMBL/GenBank/DDBJ whole genome shotgun (WGS) entry which is preliminary data.</text>
</comment>
<proteinExistence type="predicted"/>
<evidence type="ECO:0000313" key="6">
    <source>
        <dbReference type="Proteomes" id="UP000320475"/>
    </source>
</evidence>
<dbReference type="AlphaFoldDB" id="A0A507CTU2"/>
<dbReference type="InterPro" id="IPR036047">
    <property type="entry name" value="F-box-like_dom_sf"/>
</dbReference>
<dbReference type="EMBL" id="QEAM01000262">
    <property type="protein sequence ID" value="TPX42612.1"/>
    <property type="molecule type" value="Genomic_DNA"/>
</dbReference>
<organism evidence="3 6">
    <name type="scientific">Synchytrium endobioticum</name>
    <dbReference type="NCBI Taxonomy" id="286115"/>
    <lineage>
        <taxon>Eukaryota</taxon>
        <taxon>Fungi</taxon>
        <taxon>Fungi incertae sedis</taxon>
        <taxon>Chytridiomycota</taxon>
        <taxon>Chytridiomycota incertae sedis</taxon>
        <taxon>Chytridiomycetes</taxon>
        <taxon>Synchytriales</taxon>
        <taxon>Synchytriaceae</taxon>
        <taxon>Synchytrium</taxon>
    </lineage>
</organism>
<dbReference type="Pfam" id="PF04379">
    <property type="entry name" value="DUF525"/>
    <property type="match status" value="1"/>
</dbReference>
<dbReference type="PROSITE" id="PS51087">
    <property type="entry name" value="APAG"/>
    <property type="match status" value="1"/>
</dbReference>
<dbReference type="InterPro" id="IPR007474">
    <property type="entry name" value="ApaG_domain"/>
</dbReference>
<dbReference type="PROSITE" id="PS50181">
    <property type="entry name" value="FBOX"/>
    <property type="match status" value="1"/>
</dbReference>
<dbReference type="Proteomes" id="UP000317494">
    <property type="component" value="Unassembled WGS sequence"/>
</dbReference>
<feature type="domain" description="ApaG" evidence="2">
    <location>
        <begin position="317"/>
        <end position="423"/>
    </location>
</feature>
<evidence type="ECO:0000313" key="3">
    <source>
        <dbReference type="EMBL" id="TPX42612.1"/>
    </source>
</evidence>
<dbReference type="Gene3D" id="1.20.1280.50">
    <property type="match status" value="1"/>
</dbReference>
<dbReference type="Pfam" id="PF12937">
    <property type="entry name" value="F-box-like"/>
    <property type="match status" value="1"/>
</dbReference>
<accession>A0A507CTU2</accession>
<dbReference type="PANTHER" id="PTHR47463:SF2">
    <property type="entry name" value="F-BOX PROTEIN SKIP16"/>
    <property type="match status" value="1"/>
</dbReference>
<dbReference type="STRING" id="286115.A0A507CTU2"/>
<dbReference type="PANTHER" id="PTHR47463">
    <property type="entry name" value="F-BOX PROTEIN SKIP16"/>
    <property type="match status" value="1"/>
</dbReference>
<dbReference type="InterPro" id="IPR036767">
    <property type="entry name" value="ApaG_sf"/>
</dbReference>
<feature type="domain" description="F-box" evidence="1">
    <location>
        <begin position="12"/>
        <end position="60"/>
    </location>
</feature>
<dbReference type="SUPFAM" id="SSF110069">
    <property type="entry name" value="ApaG-like"/>
    <property type="match status" value="1"/>
</dbReference>
<gene>
    <name evidence="3" type="ORF">SeLEV6574_g05506</name>
    <name evidence="4" type="ORF">SeMB42_g01656</name>
</gene>